<dbReference type="SMART" id="SM00148">
    <property type="entry name" value="PLCXc"/>
    <property type="match status" value="1"/>
</dbReference>
<dbReference type="PROSITE" id="PS50007">
    <property type="entry name" value="PIPLC_X_DOMAIN"/>
    <property type="match status" value="1"/>
</dbReference>
<evidence type="ECO:0000256" key="2">
    <source>
        <dbReference type="ARBA" id="ARBA00012581"/>
    </source>
</evidence>
<reference evidence="7 8" key="1">
    <citation type="submission" date="2018-10" db="EMBL/GenBank/DDBJ databases">
        <title>Draft genome sequence for the type isolate of Erwinia psidii, agent causal of bacterial blight in guava (Psidium guajava) and wilt and die-back of Eucalyptus spp.</title>
        <authorList>
            <person name="Hermenegildo P.S."/>
            <person name="Santos S.A."/>
            <person name="Guimaraes L.M.S."/>
            <person name="Vidigal P.M.P."/>
            <person name="Pereira I.C."/>
            <person name="Badel J.L."/>
            <person name="Alfenas-Zerbini P."/>
            <person name="Ferreira M.A.S.V."/>
            <person name="Alfenas A.C."/>
        </authorList>
    </citation>
    <scope>NUCLEOTIDE SEQUENCE [LARGE SCALE GENOMIC DNA]</scope>
    <source>
        <strain evidence="7 8">IBSBF 435</strain>
    </source>
</reference>
<dbReference type="RefSeq" id="WP_124233389.1">
    <property type="nucleotide sequence ID" value="NZ_RHHM01000008.1"/>
</dbReference>
<dbReference type="PANTHER" id="PTHR13593:SF113">
    <property type="entry name" value="SI:DKEY-266F7.9"/>
    <property type="match status" value="1"/>
</dbReference>
<dbReference type="InterPro" id="IPR000909">
    <property type="entry name" value="PLipase_C_PInositol-sp_X_dom"/>
</dbReference>
<dbReference type="EC" id="4.6.1.13" evidence="2"/>
<dbReference type="InterPro" id="IPR051057">
    <property type="entry name" value="PI-PLC_domain"/>
</dbReference>
<accession>A0A3N6RZW7</accession>
<proteinExistence type="predicted"/>
<sequence length="184" mass="21332">MFFSFKASAHYDDAYFHSANDPFTYKNKWMADIRDNVRLNEMALPGTHDSGTYKRWEPMVGTQVLTIRKQLDYGILVLDIRIRHTGNKFALHHGKVFLNIMFDDVLNQIENFLKENPTETVLFRLKEDCPANNNNTQKMSKTLTDYLAKSPRYLNTSNSGITMGEARGKYIILTDNYNFRGYPG</sequence>
<evidence type="ECO:0000313" key="7">
    <source>
        <dbReference type="EMBL" id="RQM38037.1"/>
    </source>
</evidence>
<protein>
    <recommendedName>
        <fullName evidence="3">1-phosphatidylinositol phosphodiesterase</fullName>
        <ecNumber evidence="2">4.6.1.13</ecNumber>
    </recommendedName>
    <alternativeName>
        <fullName evidence="4">Phosphatidylinositol diacylglycerol-lyase</fullName>
    </alternativeName>
    <alternativeName>
        <fullName evidence="5">Phosphatidylinositol-specific phospholipase C</fullName>
    </alternativeName>
</protein>
<dbReference type="SUPFAM" id="SSF51695">
    <property type="entry name" value="PLC-like phosphodiesterases"/>
    <property type="match status" value="1"/>
</dbReference>
<dbReference type="AlphaFoldDB" id="A0A3N6RZW7"/>
<organism evidence="7 8">
    <name type="scientific">Erwinia psidii</name>
    <dbReference type="NCBI Taxonomy" id="69224"/>
    <lineage>
        <taxon>Bacteria</taxon>
        <taxon>Pseudomonadati</taxon>
        <taxon>Pseudomonadota</taxon>
        <taxon>Gammaproteobacteria</taxon>
        <taxon>Enterobacterales</taxon>
        <taxon>Erwiniaceae</taxon>
        <taxon>Erwinia</taxon>
    </lineage>
</organism>
<evidence type="ECO:0000256" key="1">
    <source>
        <dbReference type="ARBA" id="ARBA00001316"/>
    </source>
</evidence>
<evidence type="ECO:0000256" key="4">
    <source>
        <dbReference type="ARBA" id="ARBA00030474"/>
    </source>
</evidence>
<feature type="domain" description="Phosphatidylinositol-specific phospholipase C X" evidence="6">
    <location>
        <begin position="39"/>
        <end position="175"/>
    </location>
</feature>
<dbReference type="OrthoDB" id="7191982at2"/>
<dbReference type="PANTHER" id="PTHR13593">
    <property type="match status" value="1"/>
</dbReference>
<evidence type="ECO:0000256" key="5">
    <source>
        <dbReference type="ARBA" id="ARBA00030782"/>
    </source>
</evidence>
<comment type="catalytic activity">
    <reaction evidence="1">
        <text>a 1,2-diacyl-sn-glycero-3-phospho-(1D-myo-inositol) = 1D-myo-inositol 1,2-cyclic phosphate + a 1,2-diacyl-sn-glycerol</text>
        <dbReference type="Rhea" id="RHEA:17093"/>
        <dbReference type="ChEBI" id="CHEBI:17815"/>
        <dbReference type="ChEBI" id="CHEBI:57880"/>
        <dbReference type="ChEBI" id="CHEBI:58484"/>
        <dbReference type="EC" id="4.6.1.13"/>
    </reaction>
</comment>
<keyword evidence="8" id="KW-1185">Reference proteome</keyword>
<dbReference type="Pfam" id="PF00388">
    <property type="entry name" value="PI-PLC-X"/>
    <property type="match status" value="1"/>
</dbReference>
<evidence type="ECO:0000256" key="3">
    <source>
        <dbReference type="ARBA" id="ARBA00019758"/>
    </source>
</evidence>
<dbReference type="EMBL" id="RHHM01000008">
    <property type="protein sequence ID" value="RQM38037.1"/>
    <property type="molecule type" value="Genomic_DNA"/>
</dbReference>
<evidence type="ECO:0000313" key="8">
    <source>
        <dbReference type="Proteomes" id="UP000279457"/>
    </source>
</evidence>
<name>A0A3N6RZW7_9GAMM</name>
<dbReference type="GO" id="GO:0004436">
    <property type="term" value="F:phosphatidylinositol diacylglycerol-lyase activity"/>
    <property type="evidence" value="ECO:0007669"/>
    <property type="project" value="UniProtKB-EC"/>
</dbReference>
<dbReference type="Gene3D" id="3.20.20.190">
    <property type="entry name" value="Phosphatidylinositol (PI) phosphodiesterase"/>
    <property type="match status" value="1"/>
</dbReference>
<dbReference type="GO" id="GO:0006629">
    <property type="term" value="P:lipid metabolic process"/>
    <property type="evidence" value="ECO:0007669"/>
    <property type="project" value="InterPro"/>
</dbReference>
<evidence type="ECO:0000259" key="6">
    <source>
        <dbReference type="SMART" id="SM00148"/>
    </source>
</evidence>
<gene>
    <name evidence="7" type="ORF">EB241_12215</name>
</gene>
<dbReference type="InterPro" id="IPR017946">
    <property type="entry name" value="PLC-like_Pdiesterase_TIM-brl"/>
</dbReference>
<dbReference type="Proteomes" id="UP000279457">
    <property type="component" value="Unassembled WGS sequence"/>
</dbReference>
<dbReference type="GO" id="GO:0008081">
    <property type="term" value="F:phosphoric diester hydrolase activity"/>
    <property type="evidence" value="ECO:0007669"/>
    <property type="project" value="InterPro"/>
</dbReference>
<comment type="caution">
    <text evidence="7">The sequence shown here is derived from an EMBL/GenBank/DDBJ whole genome shotgun (WGS) entry which is preliminary data.</text>
</comment>